<dbReference type="InterPro" id="IPR030855">
    <property type="entry name" value="Bifunct_BirA"/>
</dbReference>
<dbReference type="EMBL" id="LZRT01000036">
    <property type="protein sequence ID" value="OUM89683.1"/>
    <property type="molecule type" value="Genomic_DNA"/>
</dbReference>
<dbReference type="GO" id="GO:0005524">
    <property type="term" value="F:ATP binding"/>
    <property type="evidence" value="ECO:0007669"/>
    <property type="project" value="UniProtKB-UniRule"/>
</dbReference>
<dbReference type="Pfam" id="PF03099">
    <property type="entry name" value="BPL_LplA_LipB"/>
    <property type="match status" value="1"/>
</dbReference>
<feature type="domain" description="BPL/LPL catalytic" evidence="6">
    <location>
        <begin position="66"/>
        <end position="271"/>
    </location>
</feature>
<dbReference type="GO" id="GO:0009249">
    <property type="term" value="P:protein lipoylation"/>
    <property type="evidence" value="ECO:0007669"/>
    <property type="project" value="UniProtKB-ARBA"/>
</dbReference>
<dbReference type="InterPro" id="IPR013196">
    <property type="entry name" value="HTH_11"/>
</dbReference>
<dbReference type="PANTHER" id="PTHR12835">
    <property type="entry name" value="BIOTIN PROTEIN LIGASE"/>
    <property type="match status" value="1"/>
</dbReference>
<dbReference type="PROSITE" id="PS51733">
    <property type="entry name" value="BPL_LPL_CATALYTIC"/>
    <property type="match status" value="1"/>
</dbReference>
<proteinExistence type="inferred from homology"/>
<dbReference type="InterPro" id="IPR004408">
    <property type="entry name" value="Biotin_CoA_COase_ligase"/>
</dbReference>
<dbReference type="Gene3D" id="3.30.930.10">
    <property type="entry name" value="Bira Bifunctional Protein, Domain 2"/>
    <property type="match status" value="1"/>
</dbReference>
<keyword evidence="3 5" id="KW-0067">ATP-binding</keyword>
<dbReference type="PANTHER" id="PTHR12835:SF5">
    <property type="entry name" value="BIOTIN--PROTEIN LIGASE"/>
    <property type="match status" value="1"/>
</dbReference>
<feature type="binding site" evidence="5">
    <location>
        <position position="114"/>
    </location>
    <ligand>
        <name>biotin</name>
        <dbReference type="ChEBI" id="CHEBI:57586"/>
    </ligand>
</feature>
<dbReference type="InterPro" id="IPR036390">
    <property type="entry name" value="WH_DNA-bd_sf"/>
</dbReference>
<keyword evidence="1 5" id="KW-0436">Ligase</keyword>
<keyword evidence="5" id="KW-0804">Transcription</keyword>
<keyword evidence="5" id="KW-0238">DNA-binding</keyword>
<keyword evidence="2 5" id="KW-0547">Nucleotide-binding</keyword>
<comment type="similarity">
    <text evidence="5">Belongs to the biotin--protein ligase family.</text>
</comment>
<dbReference type="GO" id="GO:0003677">
    <property type="term" value="F:DNA binding"/>
    <property type="evidence" value="ECO:0007669"/>
    <property type="project" value="UniProtKB-UniRule"/>
</dbReference>
<dbReference type="GO" id="GO:0005737">
    <property type="term" value="C:cytoplasm"/>
    <property type="evidence" value="ECO:0007669"/>
    <property type="project" value="TreeGrafter"/>
</dbReference>
<dbReference type="AlphaFoldDB" id="A0A1Y3PQP0"/>
<dbReference type="GO" id="GO:0016740">
    <property type="term" value="F:transferase activity"/>
    <property type="evidence" value="ECO:0007669"/>
    <property type="project" value="UniProtKB-ARBA"/>
</dbReference>
<dbReference type="InterPro" id="IPR004143">
    <property type="entry name" value="BPL_LPL_catalytic"/>
</dbReference>
<evidence type="ECO:0000256" key="1">
    <source>
        <dbReference type="ARBA" id="ARBA00022598"/>
    </source>
</evidence>
<comment type="caution">
    <text evidence="7">The sequence shown here is derived from an EMBL/GenBank/DDBJ whole genome shotgun (WGS) entry which is preliminary data.</text>
</comment>
<comment type="function">
    <text evidence="5">Acts both as a biotin--[acetyl-CoA-carboxylase] ligase and a repressor.</text>
</comment>
<accession>A0A1Y3PQP0</accession>
<name>A0A1Y3PQP0_9BACI</name>
<evidence type="ECO:0000256" key="3">
    <source>
        <dbReference type="ARBA" id="ARBA00022840"/>
    </source>
</evidence>
<dbReference type="SUPFAM" id="SSF46785">
    <property type="entry name" value="Winged helix' DNA-binding domain"/>
    <property type="match status" value="1"/>
</dbReference>
<reference evidence="8" key="1">
    <citation type="submission" date="2016-06" db="EMBL/GenBank/DDBJ databases">
        <authorList>
            <person name="Nascimento L."/>
            <person name="Pereira R.V."/>
            <person name="Martins L.F."/>
            <person name="Quaggio R.B."/>
            <person name="Silva A.M."/>
            <person name="Setubal J.C."/>
        </authorList>
    </citation>
    <scope>NUCLEOTIDE SEQUENCE [LARGE SCALE GENOMIC DNA]</scope>
</reference>
<organism evidence="7 8">
    <name type="scientific">Bacillus thermozeamaize</name>
    <dbReference type="NCBI Taxonomy" id="230954"/>
    <lineage>
        <taxon>Bacteria</taxon>
        <taxon>Bacillati</taxon>
        <taxon>Bacillota</taxon>
        <taxon>Bacilli</taxon>
        <taxon>Bacillales</taxon>
        <taxon>Bacillaceae</taxon>
        <taxon>Bacillus</taxon>
    </lineage>
</organism>
<evidence type="ECO:0000256" key="2">
    <source>
        <dbReference type="ARBA" id="ARBA00022741"/>
    </source>
</evidence>
<evidence type="ECO:0000256" key="4">
    <source>
        <dbReference type="ARBA" id="ARBA00023267"/>
    </source>
</evidence>
<gene>
    <name evidence="5" type="primary">birA</name>
    <name evidence="7" type="ORF">BAA01_02660</name>
</gene>
<dbReference type="NCBIfam" id="TIGR00121">
    <property type="entry name" value="birA_ligase"/>
    <property type="match status" value="1"/>
</dbReference>
<keyword evidence="4 5" id="KW-0092">Biotin</keyword>
<feature type="DNA-binding region" description="H-T-H motif" evidence="5">
    <location>
        <begin position="19"/>
        <end position="38"/>
    </location>
</feature>
<evidence type="ECO:0000313" key="7">
    <source>
        <dbReference type="EMBL" id="OUM89683.1"/>
    </source>
</evidence>
<keyword evidence="5" id="KW-0805">Transcription regulation</keyword>
<dbReference type="Proteomes" id="UP000196475">
    <property type="component" value="Unassembled WGS sequence"/>
</dbReference>
<protein>
    <recommendedName>
        <fullName evidence="5">Bifunctional ligase/repressor BirA</fullName>
    </recommendedName>
    <alternativeName>
        <fullName evidence="5">Biotin--[acetyl-CoA-carboxylase] ligase</fullName>
        <ecNumber evidence="5">6.3.4.15</ecNumber>
    </alternativeName>
    <alternativeName>
        <fullName evidence="5">Biotin--protein ligase</fullName>
    </alternativeName>
    <alternativeName>
        <fullName evidence="5">Biotin-[acetyl-CoA carboxylase] synthetase</fullName>
    </alternativeName>
</protein>
<comment type="catalytic activity">
    <reaction evidence="5">
        <text>biotin + L-lysyl-[protein] + ATP = N(6)-biotinyl-L-lysyl-[protein] + AMP + diphosphate + H(+)</text>
        <dbReference type="Rhea" id="RHEA:11756"/>
        <dbReference type="Rhea" id="RHEA-COMP:9752"/>
        <dbReference type="Rhea" id="RHEA-COMP:10505"/>
        <dbReference type="ChEBI" id="CHEBI:15378"/>
        <dbReference type="ChEBI" id="CHEBI:29969"/>
        <dbReference type="ChEBI" id="CHEBI:30616"/>
        <dbReference type="ChEBI" id="CHEBI:33019"/>
        <dbReference type="ChEBI" id="CHEBI:57586"/>
        <dbReference type="ChEBI" id="CHEBI:83144"/>
        <dbReference type="ChEBI" id="CHEBI:456215"/>
        <dbReference type="EC" id="6.3.4.15"/>
    </reaction>
</comment>
<dbReference type="CDD" id="cd16442">
    <property type="entry name" value="BPL"/>
    <property type="match status" value="1"/>
</dbReference>
<dbReference type="GO" id="GO:0004077">
    <property type="term" value="F:biotin--[biotin carboxyl-carrier protein] ligase activity"/>
    <property type="evidence" value="ECO:0007669"/>
    <property type="project" value="UniProtKB-UniRule"/>
</dbReference>
<dbReference type="Pfam" id="PF08279">
    <property type="entry name" value="HTH_11"/>
    <property type="match status" value="1"/>
</dbReference>
<evidence type="ECO:0000256" key="5">
    <source>
        <dbReference type="HAMAP-Rule" id="MF_00978"/>
    </source>
</evidence>
<sequence>MKKELLQYFYQEPSQFFSGEKLSRRFHCTRATIWKTIEELRKEGYQIEAVPNRGYRLLSTPDRLYPHEIQARLTTAWAGRHIQYHSRIPSTQLKAHEMAKGGAEEGTLVIAEEQTGGKGRLGRPWHSPEGTGIWMSLILRPKLPLEQLPRITLVTAVAIVDAIRHELRRHAHPLPPETIRIKWPNDVYVVLNPKERKKVCGILTEVNAEIDRVNYCILGIGINVNQKAQDFPEELRHKATSLALSSGAPWNRVKLVTAFLARFETLYETFQQHGFQAIKSLWEERAFPIGTPIQVHIQDQLVSGTYQGITEQGALLFGHPNGQLEMIHSGDVLV</sequence>
<comment type="caution">
    <text evidence="5">Lacks conserved residue(s) required for the propagation of feature annotation.</text>
</comment>
<dbReference type="InterPro" id="IPR045864">
    <property type="entry name" value="aa-tRNA-synth_II/BPL/LPL"/>
</dbReference>
<dbReference type="InterPro" id="IPR008988">
    <property type="entry name" value="Transcriptional_repressor_C"/>
</dbReference>
<dbReference type="HAMAP" id="MF_00978">
    <property type="entry name" value="Bifunct_BirA"/>
    <property type="match status" value="1"/>
</dbReference>
<evidence type="ECO:0000259" key="6">
    <source>
        <dbReference type="PROSITE" id="PS51733"/>
    </source>
</evidence>
<dbReference type="InterPro" id="IPR036388">
    <property type="entry name" value="WH-like_DNA-bd_sf"/>
</dbReference>
<dbReference type="SUPFAM" id="SSF50037">
    <property type="entry name" value="C-terminal domain of transcriptional repressors"/>
    <property type="match status" value="1"/>
</dbReference>
<dbReference type="Pfam" id="PF02237">
    <property type="entry name" value="BPL_C"/>
    <property type="match status" value="1"/>
</dbReference>
<dbReference type="Gene3D" id="2.30.30.100">
    <property type="match status" value="1"/>
</dbReference>
<dbReference type="EC" id="6.3.4.15" evidence="5"/>
<dbReference type="SUPFAM" id="SSF55681">
    <property type="entry name" value="Class II aaRS and biotin synthetases"/>
    <property type="match status" value="1"/>
</dbReference>
<dbReference type="GO" id="GO:0006355">
    <property type="term" value="P:regulation of DNA-templated transcription"/>
    <property type="evidence" value="ECO:0007669"/>
    <property type="project" value="UniProtKB-UniRule"/>
</dbReference>
<dbReference type="InterPro" id="IPR003142">
    <property type="entry name" value="BPL_C"/>
</dbReference>
<evidence type="ECO:0000313" key="8">
    <source>
        <dbReference type="Proteomes" id="UP000196475"/>
    </source>
</evidence>
<dbReference type="Gene3D" id="1.10.10.10">
    <property type="entry name" value="Winged helix-like DNA-binding domain superfamily/Winged helix DNA-binding domain"/>
    <property type="match status" value="1"/>
</dbReference>
<keyword evidence="5" id="KW-0678">Repressor</keyword>